<dbReference type="PROSITE" id="PS00455">
    <property type="entry name" value="AMP_BINDING"/>
    <property type="match status" value="1"/>
</dbReference>
<dbReference type="Proteomes" id="UP000824007">
    <property type="component" value="Unassembled WGS sequence"/>
</dbReference>
<keyword evidence="3" id="KW-0175">Coiled coil</keyword>
<dbReference type="AlphaFoldDB" id="A0A9D2C7B8"/>
<feature type="domain" description="AMP-dependent synthetase/ligase" evidence="4">
    <location>
        <begin position="43"/>
        <end position="380"/>
    </location>
</feature>
<reference evidence="5" key="1">
    <citation type="journal article" date="2021" name="PeerJ">
        <title>Extensive microbial diversity within the chicken gut microbiome revealed by metagenomics and culture.</title>
        <authorList>
            <person name="Gilroy R."/>
            <person name="Ravi A."/>
            <person name="Getino M."/>
            <person name="Pursley I."/>
            <person name="Horton D.L."/>
            <person name="Alikhan N.F."/>
            <person name="Baker D."/>
            <person name="Gharbi K."/>
            <person name="Hall N."/>
            <person name="Watson M."/>
            <person name="Adriaenssens E.M."/>
            <person name="Foster-Nyarko E."/>
            <person name="Jarju S."/>
            <person name="Secka A."/>
            <person name="Antonio M."/>
            <person name="Oren A."/>
            <person name="Chaudhuri R.R."/>
            <person name="La Ragione R."/>
            <person name="Hildebrand F."/>
            <person name="Pallen M.J."/>
        </authorList>
    </citation>
    <scope>NUCLEOTIDE SEQUENCE</scope>
    <source>
        <strain evidence="5">ChiSxjej3B15-24422</strain>
    </source>
</reference>
<dbReference type="InterPro" id="IPR020845">
    <property type="entry name" value="AMP-binding_CS"/>
</dbReference>
<evidence type="ECO:0000256" key="3">
    <source>
        <dbReference type="SAM" id="Coils"/>
    </source>
</evidence>
<name>A0A9D2C7B8_9FIRM</name>
<protein>
    <submittedName>
        <fullName evidence="5">AMP-binding protein</fullName>
    </submittedName>
</protein>
<dbReference type="EMBL" id="DXDD01000142">
    <property type="protein sequence ID" value="HIY61283.1"/>
    <property type="molecule type" value="Genomic_DNA"/>
</dbReference>
<dbReference type="Pfam" id="PF00501">
    <property type="entry name" value="AMP-binding"/>
    <property type="match status" value="1"/>
</dbReference>
<dbReference type="PANTHER" id="PTHR43272">
    <property type="entry name" value="LONG-CHAIN-FATTY-ACID--COA LIGASE"/>
    <property type="match status" value="1"/>
</dbReference>
<sequence>MEKEKYAGEIPEVRLCSTIREILVGSEETYGSLDAVRFKAGKDTVASRSYTQLRHDSESFSRALSALLPERAHVALTGLTSYAWLVSYFGIVNAGYVAVPLDVSLPAEELCELVDRSDAEVLVLDEVRKDVAAIVRKRCPKLKYLISMQKEEDDEASLSLPKLLKEHEGSFDYTPSPEDLCTIMFTSGTTGKSKGVMLTQRNLAENATCLDMKIPSRTVILSVLPIHHAYCLSMDILKGVSLGSVICINDSLLRVAKNIKLFAPNMILMVPLMIETMAKKLEDAAGLPPEIVKKEVFGEQFHTICSGGAYLAPEYIDLFARYGITVLQGYGMTECAPVISTTVSWNIRKESVGQLLPNCEAKTVDGELWVRGSSVMQGYYKMPEETAETLVDGWLRTGDLGYVDEDGFVYLTGRRKNLIITKNGENVSPEELENRLGRSRLIQEILVRENNGVIEAEIFPDCEYAEKQGISDIRAALQQEIDAYNKEAAAYKKIYGLKVRETEFEKTPSKKIKRY</sequence>
<reference evidence="5" key="2">
    <citation type="submission" date="2021-04" db="EMBL/GenBank/DDBJ databases">
        <authorList>
            <person name="Gilroy R."/>
        </authorList>
    </citation>
    <scope>NUCLEOTIDE SEQUENCE</scope>
    <source>
        <strain evidence="5">ChiSxjej3B15-24422</strain>
    </source>
</reference>
<evidence type="ECO:0000313" key="6">
    <source>
        <dbReference type="Proteomes" id="UP000824007"/>
    </source>
</evidence>
<evidence type="ECO:0000256" key="1">
    <source>
        <dbReference type="ARBA" id="ARBA00022741"/>
    </source>
</evidence>
<dbReference type="Pfam" id="PF23562">
    <property type="entry name" value="AMP-binding_C_3"/>
    <property type="match status" value="1"/>
</dbReference>
<dbReference type="InterPro" id="IPR042099">
    <property type="entry name" value="ANL_N_sf"/>
</dbReference>
<dbReference type="PANTHER" id="PTHR43272:SF33">
    <property type="entry name" value="AMP-BINDING DOMAIN-CONTAINING PROTEIN-RELATED"/>
    <property type="match status" value="1"/>
</dbReference>
<dbReference type="GO" id="GO:0004467">
    <property type="term" value="F:long-chain fatty acid-CoA ligase activity"/>
    <property type="evidence" value="ECO:0007669"/>
    <property type="project" value="TreeGrafter"/>
</dbReference>
<comment type="caution">
    <text evidence="5">The sequence shown here is derived from an EMBL/GenBank/DDBJ whole genome shotgun (WGS) entry which is preliminary data.</text>
</comment>
<dbReference type="SUPFAM" id="SSF56801">
    <property type="entry name" value="Acetyl-CoA synthetase-like"/>
    <property type="match status" value="1"/>
</dbReference>
<evidence type="ECO:0000313" key="5">
    <source>
        <dbReference type="EMBL" id="HIY61283.1"/>
    </source>
</evidence>
<dbReference type="GO" id="GO:0005524">
    <property type="term" value="F:ATP binding"/>
    <property type="evidence" value="ECO:0007669"/>
    <property type="project" value="UniProtKB-KW"/>
</dbReference>
<dbReference type="InterPro" id="IPR000873">
    <property type="entry name" value="AMP-dep_synth/lig_dom"/>
</dbReference>
<proteinExistence type="predicted"/>
<evidence type="ECO:0000256" key="2">
    <source>
        <dbReference type="ARBA" id="ARBA00022840"/>
    </source>
</evidence>
<feature type="coiled-coil region" evidence="3">
    <location>
        <begin position="467"/>
        <end position="494"/>
    </location>
</feature>
<keyword evidence="2" id="KW-0067">ATP-binding</keyword>
<accession>A0A9D2C7B8</accession>
<organism evidence="5 6">
    <name type="scientific">Candidatus Eisenbergiella pullistercoris</name>
    <dbReference type="NCBI Taxonomy" id="2838555"/>
    <lineage>
        <taxon>Bacteria</taxon>
        <taxon>Bacillati</taxon>
        <taxon>Bacillota</taxon>
        <taxon>Clostridia</taxon>
        <taxon>Lachnospirales</taxon>
        <taxon>Lachnospiraceae</taxon>
        <taxon>Eisenbergiella</taxon>
    </lineage>
</organism>
<evidence type="ECO:0000259" key="4">
    <source>
        <dbReference type="Pfam" id="PF00501"/>
    </source>
</evidence>
<dbReference type="GO" id="GO:0016020">
    <property type="term" value="C:membrane"/>
    <property type="evidence" value="ECO:0007669"/>
    <property type="project" value="TreeGrafter"/>
</dbReference>
<gene>
    <name evidence="5" type="ORF">H9831_11505</name>
</gene>
<keyword evidence="1" id="KW-0547">Nucleotide-binding</keyword>
<dbReference type="Gene3D" id="3.40.50.12780">
    <property type="entry name" value="N-terminal domain of ligase-like"/>
    <property type="match status" value="1"/>
</dbReference>